<evidence type="ECO:0008006" key="4">
    <source>
        <dbReference type="Google" id="ProtNLM"/>
    </source>
</evidence>
<keyword evidence="3" id="KW-1185">Reference proteome</keyword>
<dbReference type="Pfam" id="PF13646">
    <property type="entry name" value="HEAT_2"/>
    <property type="match status" value="1"/>
</dbReference>
<dbReference type="SUPFAM" id="SSF48371">
    <property type="entry name" value="ARM repeat"/>
    <property type="match status" value="1"/>
</dbReference>
<dbReference type="InterPro" id="IPR016024">
    <property type="entry name" value="ARM-type_fold"/>
</dbReference>
<keyword evidence="1" id="KW-0732">Signal</keyword>
<proteinExistence type="predicted"/>
<dbReference type="RefSeq" id="WP_063365817.1">
    <property type="nucleotide sequence ID" value="NZ_AQHB01000028.1"/>
</dbReference>
<dbReference type="InterPro" id="IPR011989">
    <property type="entry name" value="ARM-like"/>
</dbReference>
<gene>
    <name evidence="2" type="ORF">N475_21390</name>
</gene>
<dbReference type="Gene3D" id="1.25.10.10">
    <property type="entry name" value="Leucine-rich Repeat Variant"/>
    <property type="match status" value="1"/>
</dbReference>
<dbReference type="EMBL" id="AUYB01000128">
    <property type="protein sequence ID" value="KZN32717.1"/>
    <property type="molecule type" value="Genomic_DNA"/>
</dbReference>
<evidence type="ECO:0000256" key="1">
    <source>
        <dbReference type="SAM" id="SignalP"/>
    </source>
</evidence>
<dbReference type="AlphaFoldDB" id="A0A161ZU65"/>
<accession>A0A161ZU65</accession>
<dbReference type="Proteomes" id="UP000076643">
    <property type="component" value="Unassembled WGS sequence"/>
</dbReference>
<feature type="signal peptide" evidence="1">
    <location>
        <begin position="1"/>
        <end position="21"/>
    </location>
</feature>
<evidence type="ECO:0000313" key="3">
    <source>
        <dbReference type="Proteomes" id="UP000076643"/>
    </source>
</evidence>
<protein>
    <recommendedName>
        <fullName evidence="4">Vitellogenin domain-containing protein</fullName>
    </recommendedName>
</protein>
<organism evidence="2 3">
    <name type="scientific">Pseudoalteromonas luteoviolacea DSM 6061</name>
    <dbReference type="NCBI Taxonomy" id="1365250"/>
    <lineage>
        <taxon>Bacteria</taxon>
        <taxon>Pseudomonadati</taxon>
        <taxon>Pseudomonadota</taxon>
        <taxon>Gammaproteobacteria</taxon>
        <taxon>Alteromonadales</taxon>
        <taxon>Pseudoalteromonadaceae</taxon>
        <taxon>Pseudoalteromonas</taxon>
    </lineage>
</organism>
<sequence length="577" mass="65084">MNRVIPPLLCTLMLPFGSVSASQDCARWGDFSTHANTKMTTLNTPSQNRLSVTGQLVYRPLLMSDKFYWLGLQLSSAKLILDDTDIQARYYSVPFAIKIALHSGDILGYHFAAKLKPEDEQKLIAIYQQFHIEHLKNYNLQSPKIIEESDNLGRYTVRYQRLENGAIEKHKLQYTMTTQGSQLFAFKKPEIKQDTFTFTTSECWIERFNGLNNTRVESDKGDIRIDVTQTIKYVSKLEPIATNIALMSLPMDPHKWPQLSVESVYPKPLPVPLSSEKAFSALLLNQDLRALSSDELLQLLYDNQIYLASLHALIKQQAFEDKQLSRLLLMIGKSDSVYAQELLGTLYLDSELDKNQRFRSLMALKYAQQPLPETLIDKLFDHIDSDELTQTDTKLARTALMVMGIIAKNQANSNFAEQLTASLADRLVTTRDTYKQATLLNALGNSADSTHQESISKFLDNNNATLRATAAQALGKMPNDVSLSYIEKSLKTESNSKAKQALLSAMGNNQLSEAQVEDVLKFAQKHQGNEVRVAAINAVAKQSNHKKDVIEQLKPLLKQERDQQVLRALMQAIHGNK</sequence>
<comment type="caution">
    <text evidence="2">The sequence shown here is derived from an EMBL/GenBank/DDBJ whole genome shotgun (WGS) entry which is preliminary data.</text>
</comment>
<reference evidence="2 3" key="1">
    <citation type="submission" date="2013-07" db="EMBL/GenBank/DDBJ databases">
        <title>Comparative Genomic and Metabolomic Analysis of Twelve Strains of Pseudoalteromonas luteoviolacea.</title>
        <authorList>
            <person name="Vynne N.G."/>
            <person name="Mansson M."/>
            <person name="Gram L."/>
        </authorList>
    </citation>
    <scope>NUCLEOTIDE SEQUENCE [LARGE SCALE GENOMIC DNA]</scope>
    <source>
        <strain evidence="2 3">DSM 6061</strain>
    </source>
</reference>
<evidence type="ECO:0000313" key="2">
    <source>
        <dbReference type="EMBL" id="KZN32717.1"/>
    </source>
</evidence>
<dbReference type="PATRIC" id="fig|1365250.3.peg.4100"/>
<feature type="chain" id="PRO_5007830709" description="Vitellogenin domain-containing protein" evidence="1">
    <location>
        <begin position="22"/>
        <end position="577"/>
    </location>
</feature>
<name>A0A161ZU65_9GAMM</name>